<keyword evidence="7" id="KW-0804">Transcription</keyword>
<evidence type="ECO:0000313" key="10">
    <source>
        <dbReference type="EMBL" id="MFC7147866.1"/>
    </source>
</evidence>
<dbReference type="Pfam" id="PF12833">
    <property type="entry name" value="HTH_18"/>
    <property type="match status" value="1"/>
</dbReference>
<organism evidence="10 11">
    <name type="scientific">Cohnella cellulosilytica</name>
    <dbReference type="NCBI Taxonomy" id="986710"/>
    <lineage>
        <taxon>Bacteria</taxon>
        <taxon>Bacillati</taxon>
        <taxon>Bacillota</taxon>
        <taxon>Bacilli</taxon>
        <taxon>Bacillales</taxon>
        <taxon>Paenibacillaceae</taxon>
        <taxon>Cohnella</taxon>
    </lineage>
</organism>
<dbReference type="PRINTS" id="PR00032">
    <property type="entry name" value="HTHARAC"/>
</dbReference>
<dbReference type="SUPFAM" id="SSF46689">
    <property type="entry name" value="Homeodomain-like"/>
    <property type="match status" value="2"/>
</dbReference>
<sequence length="542" mass="61468">MDELAQGVWLLPWRIERVRLTKGMKWEACRTDRHLLAIAVAGEGRAKLNGSSARLCKRRICGVRPGQHFEVAAAAGAEELLELLVLEFAVHRPARKAEGDSLNAKAETELLGMSGWFAVPAEESTVALGERLAEQWETADELARLRLHALFLEFVYRMVRDEREHGRRQAGDPLEAARQRMHDRYNENVTVGQLARWAGSSATHFRERFRSRYGIGPLEYLTAARLRAARRLLLSADRSVREVAHQVGYRDEFYFSRLFKKRVGLAPSAYAQSRDRRIAALGYPAVGQLLALGVRPAAAALNDRWSAYYRSYYRIELPLFRTDPFAAEADELLGELGRLSPDAIIGGGFQDRLLRERLDRIAPVLFTPWSDSDWREQLRTTAAFIGRSEEAERFLSGYGRKAAAARERLSASVGRETVMAMCVSQDRLLVYGRRNIGAVLYEDLGLHPARNVAEIDDVAEVAAERLAEFEADRILLMVWEDEASRAAWSRLRSSAHWQRLRAVRSQRVQRISPFPWLEYTAFAHNAVIDEALKLFAAKRPVE</sequence>
<evidence type="ECO:0000256" key="7">
    <source>
        <dbReference type="ARBA" id="ARBA00023163"/>
    </source>
</evidence>
<evidence type="ECO:0000256" key="2">
    <source>
        <dbReference type="ARBA" id="ARBA00008814"/>
    </source>
</evidence>
<evidence type="ECO:0000256" key="3">
    <source>
        <dbReference type="ARBA" id="ARBA00022448"/>
    </source>
</evidence>
<reference evidence="11" key="1">
    <citation type="journal article" date="2019" name="Int. J. Syst. Evol. Microbiol.">
        <title>The Global Catalogue of Microorganisms (GCM) 10K type strain sequencing project: providing services to taxonomists for standard genome sequencing and annotation.</title>
        <authorList>
            <consortium name="The Broad Institute Genomics Platform"/>
            <consortium name="The Broad Institute Genome Sequencing Center for Infectious Disease"/>
            <person name="Wu L."/>
            <person name="Ma J."/>
        </authorList>
    </citation>
    <scope>NUCLEOTIDE SEQUENCE [LARGE SCALE GENOMIC DNA]</scope>
    <source>
        <strain evidence="11">KCTC 12907</strain>
    </source>
</reference>
<protein>
    <submittedName>
        <fullName evidence="10">Helix-turn-helix domain-containing protein</fullName>
    </submittedName>
</protein>
<gene>
    <name evidence="10" type="ORF">ACFQMJ_04895</name>
</gene>
<evidence type="ECO:0000259" key="8">
    <source>
        <dbReference type="PROSITE" id="PS01124"/>
    </source>
</evidence>
<evidence type="ECO:0000259" key="9">
    <source>
        <dbReference type="PROSITE" id="PS50983"/>
    </source>
</evidence>
<comment type="caution">
    <text evidence="10">The sequence shown here is derived from an EMBL/GenBank/DDBJ whole genome shotgun (WGS) entry which is preliminary data.</text>
</comment>
<evidence type="ECO:0000256" key="4">
    <source>
        <dbReference type="ARBA" id="ARBA00022729"/>
    </source>
</evidence>
<dbReference type="InterPro" id="IPR009057">
    <property type="entry name" value="Homeodomain-like_sf"/>
</dbReference>
<evidence type="ECO:0000256" key="6">
    <source>
        <dbReference type="ARBA" id="ARBA00023125"/>
    </source>
</evidence>
<dbReference type="PROSITE" id="PS00041">
    <property type="entry name" value="HTH_ARAC_FAMILY_1"/>
    <property type="match status" value="1"/>
</dbReference>
<evidence type="ECO:0000256" key="1">
    <source>
        <dbReference type="ARBA" id="ARBA00004196"/>
    </source>
</evidence>
<dbReference type="Pfam" id="PF01497">
    <property type="entry name" value="Peripla_BP_2"/>
    <property type="match status" value="1"/>
</dbReference>
<keyword evidence="3" id="KW-0813">Transport</keyword>
<name>A0ABW2F4Y4_9BACL</name>
<keyword evidence="11" id="KW-1185">Reference proteome</keyword>
<dbReference type="SUPFAM" id="SSF53807">
    <property type="entry name" value="Helical backbone' metal receptor"/>
    <property type="match status" value="1"/>
</dbReference>
<keyword evidence="5" id="KW-0805">Transcription regulation</keyword>
<keyword evidence="4" id="KW-0732">Signal</keyword>
<dbReference type="InterPro" id="IPR020449">
    <property type="entry name" value="Tscrpt_reg_AraC-type_HTH"/>
</dbReference>
<keyword evidence="6" id="KW-0238">DNA-binding</keyword>
<dbReference type="InterPro" id="IPR018060">
    <property type="entry name" value="HTH_AraC"/>
</dbReference>
<dbReference type="Gene3D" id="3.40.50.1980">
    <property type="entry name" value="Nitrogenase molybdenum iron protein domain"/>
    <property type="match status" value="2"/>
</dbReference>
<proteinExistence type="inferred from homology"/>
<dbReference type="Proteomes" id="UP001596378">
    <property type="component" value="Unassembled WGS sequence"/>
</dbReference>
<comment type="similarity">
    <text evidence="2">Belongs to the bacterial solute-binding protein 8 family.</text>
</comment>
<dbReference type="PANTHER" id="PTHR30532:SF21">
    <property type="entry name" value="SIDEROPHORE-BINDING LIPOPROTEIN YFIY-RELATED"/>
    <property type="match status" value="1"/>
</dbReference>
<dbReference type="InterPro" id="IPR018062">
    <property type="entry name" value="HTH_AraC-typ_CS"/>
</dbReference>
<dbReference type="Gene3D" id="1.10.10.60">
    <property type="entry name" value="Homeodomain-like"/>
    <property type="match status" value="2"/>
</dbReference>
<dbReference type="PROSITE" id="PS01124">
    <property type="entry name" value="HTH_ARAC_FAMILY_2"/>
    <property type="match status" value="1"/>
</dbReference>
<feature type="domain" description="HTH araC/xylS-type" evidence="8">
    <location>
        <begin position="175"/>
        <end position="273"/>
    </location>
</feature>
<accession>A0ABW2F4Y4</accession>
<comment type="subcellular location">
    <subcellularLocation>
        <location evidence="1">Cell envelope</location>
    </subcellularLocation>
</comment>
<evidence type="ECO:0000256" key="5">
    <source>
        <dbReference type="ARBA" id="ARBA00023015"/>
    </source>
</evidence>
<dbReference type="EMBL" id="JBHTAI010000002">
    <property type="protein sequence ID" value="MFC7147866.1"/>
    <property type="molecule type" value="Genomic_DNA"/>
</dbReference>
<dbReference type="SMART" id="SM00342">
    <property type="entry name" value="HTH_ARAC"/>
    <property type="match status" value="1"/>
</dbReference>
<dbReference type="InterPro" id="IPR051313">
    <property type="entry name" value="Bact_iron-sidero_bind"/>
</dbReference>
<feature type="domain" description="Fe/B12 periplasmic-binding" evidence="9">
    <location>
        <begin position="277"/>
        <end position="539"/>
    </location>
</feature>
<evidence type="ECO:0000313" key="11">
    <source>
        <dbReference type="Proteomes" id="UP001596378"/>
    </source>
</evidence>
<dbReference type="InterPro" id="IPR002491">
    <property type="entry name" value="ABC_transptr_periplasmic_BD"/>
</dbReference>
<dbReference type="PROSITE" id="PS50983">
    <property type="entry name" value="FE_B12_PBP"/>
    <property type="match status" value="1"/>
</dbReference>
<dbReference type="PANTHER" id="PTHR30532">
    <property type="entry name" value="IRON III DICITRATE-BINDING PERIPLASMIC PROTEIN"/>
    <property type="match status" value="1"/>
</dbReference>